<proteinExistence type="predicted"/>
<gene>
    <name evidence="4" type="ORF">SAMN05421877_108130</name>
</gene>
<evidence type="ECO:0000259" key="2">
    <source>
        <dbReference type="Pfam" id="PF00595"/>
    </source>
</evidence>
<dbReference type="Gene3D" id="3.90.226.10">
    <property type="entry name" value="2-enoyl-CoA Hydratase, Chain A, domain 1"/>
    <property type="match status" value="1"/>
</dbReference>
<dbReference type="Pfam" id="PF00595">
    <property type="entry name" value="PDZ"/>
    <property type="match status" value="1"/>
</dbReference>
<dbReference type="GO" id="GO:0030288">
    <property type="term" value="C:outer membrane-bounded periplasmic space"/>
    <property type="evidence" value="ECO:0007669"/>
    <property type="project" value="TreeGrafter"/>
</dbReference>
<feature type="region of interest" description="Disordered" evidence="1">
    <location>
        <begin position="446"/>
        <end position="469"/>
    </location>
</feature>
<dbReference type="RefSeq" id="WP_103906813.1">
    <property type="nucleotide sequence ID" value="NZ_CP049246.1"/>
</dbReference>
<dbReference type="SUPFAM" id="SSF52096">
    <property type="entry name" value="ClpP/crotonase"/>
    <property type="match status" value="1"/>
</dbReference>
<protein>
    <submittedName>
        <fullName evidence="4">Peptidase family S41</fullName>
    </submittedName>
</protein>
<dbReference type="PANTHER" id="PTHR32060">
    <property type="entry name" value="TAIL-SPECIFIC PROTEASE"/>
    <property type="match status" value="1"/>
</dbReference>
<feature type="domain" description="PDZ" evidence="2">
    <location>
        <begin position="122"/>
        <end position="158"/>
    </location>
</feature>
<sequence>MKKSIVYISLLLTLFMTFGCKKSESLEPLSQTELELMDMTYLYGLYLSLWTEKLPQPEPLANGDPNLRKYTEKFRSAEEVLESLKAKTGFDRFSFIDRGGRVSEEIQEGVHVETGAMPIYLRSGNNGNLFIKLVQKGSPAEAAGLKRGMQVISINGNTKMDYRTDSLQGFSNFYKFYSGENLTLVVKPEGQTQTRTISLRGAPYKLNPILTSKVVESTAGKVGYFAYTSFIAVKDTADKKTEYYYALEQMFTDFQAQGIKELVVDLRYNGGGAVNTAEFLANMLVPVAHGKAKMYEYKVNKYLVGEGLNKEGKAFGPTNFNKTNTLNLERVYFLATKSTASASELLMNSLAPYMDVQIITINNEGTYGKPVGFFPVTEEKSKADIYITSFQMINNDGYGDYFTGLKGQKADSKDGYSKELGDPTEQMFSDALYSINNGGRYQSAKASASRAATTGGASRESIGSPKTNTYRDNMYKFSKSSLLNLQLPN</sequence>
<dbReference type="InterPro" id="IPR036034">
    <property type="entry name" value="PDZ_sf"/>
</dbReference>
<organism evidence="4 5">
    <name type="scientific">Sphingobacterium lactis</name>
    <dbReference type="NCBI Taxonomy" id="797291"/>
    <lineage>
        <taxon>Bacteria</taxon>
        <taxon>Pseudomonadati</taxon>
        <taxon>Bacteroidota</taxon>
        <taxon>Sphingobacteriia</taxon>
        <taxon>Sphingobacteriales</taxon>
        <taxon>Sphingobacteriaceae</taxon>
        <taxon>Sphingobacterium</taxon>
    </lineage>
</organism>
<dbReference type="PROSITE" id="PS51257">
    <property type="entry name" value="PROKAR_LIPOPROTEIN"/>
    <property type="match status" value="1"/>
</dbReference>
<evidence type="ECO:0000256" key="1">
    <source>
        <dbReference type="SAM" id="MobiDB-lite"/>
    </source>
</evidence>
<feature type="compositionally biased region" description="Low complexity" evidence="1">
    <location>
        <begin position="446"/>
        <end position="459"/>
    </location>
</feature>
<name>A0A1H6AFP0_9SPHI</name>
<dbReference type="InterPro" id="IPR029045">
    <property type="entry name" value="ClpP/crotonase-like_dom_sf"/>
</dbReference>
<keyword evidence="5" id="KW-1185">Reference proteome</keyword>
<dbReference type="GO" id="GO:0007165">
    <property type="term" value="P:signal transduction"/>
    <property type="evidence" value="ECO:0007669"/>
    <property type="project" value="TreeGrafter"/>
</dbReference>
<dbReference type="AlphaFoldDB" id="A0A1H6AFP0"/>
<dbReference type="Gene3D" id="3.30.750.170">
    <property type="match status" value="1"/>
</dbReference>
<dbReference type="CDD" id="cd07561">
    <property type="entry name" value="Peptidase_S41_CPP_like"/>
    <property type="match status" value="1"/>
</dbReference>
<feature type="domain" description="Tail specific protease" evidence="3">
    <location>
        <begin position="221"/>
        <end position="359"/>
    </location>
</feature>
<dbReference type="GO" id="GO:0004175">
    <property type="term" value="F:endopeptidase activity"/>
    <property type="evidence" value="ECO:0007669"/>
    <property type="project" value="TreeGrafter"/>
</dbReference>
<dbReference type="Pfam" id="PF03572">
    <property type="entry name" value="Peptidase_S41"/>
    <property type="match status" value="1"/>
</dbReference>
<accession>A0A1H6AFP0</accession>
<dbReference type="SUPFAM" id="SSF50156">
    <property type="entry name" value="PDZ domain-like"/>
    <property type="match status" value="1"/>
</dbReference>
<evidence type="ECO:0000313" key="4">
    <source>
        <dbReference type="EMBL" id="SEG47579.1"/>
    </source>
</evidence>
<dbReference type="PANTHER" id="PTHR32060:SF30">
    <property type="entry name" value="CARBOXY-TERMINAL PROCESSING PROTEASE CTPA"/>
    <property type="match status" value="1"/>
</dbReference>
<dbReference type="Gene3D" id="2.30.42.10">
    <property type="match status" value="1"/>
</dbReference>
<dbReference type="InterPro" id="IPR005151">
    <property type="entry name" value="Tail-specific_protease"/>
</dbReference>
<dbReference type="InterPro" id="IPR001478">
    <property type="entry name" value="PDZ"/>
</dbReference>
<dbReference type="OrthoDB" id="7168509at2"/>
<dbReference type="GO" id="GO:0008236">
    <property type="term" value="F:serine-type peptidase activity"/>
    <property type="evidence" value="ECO:0007669"/>
    <property type="project" value="InterPro"/>
</dbReference>
<reference evidence="5" key="1">
    <citation type="submission" date="2016-10" db="EMBL/GenBank/DDBJ databases">
        <authorList>
            <person name="Varghese N."/>
            <person name="Submissions S."/>
        </authorList>
    </citation>
    <scope>NUCLEOTIDE SEQUENCE [LARGE SCALE GENOMIC DNA]</scope>
    <source>
        <strain evidence="5">DSM 22361</strain>
    </source>
</reference>
<dbReference type="GO" id="GO:0006508">
    <property type="term" value="P:proteolysis"/>
    <property type="evidence" value="ECO:0007669"/>
    <property type="project" value="InterPro"/>
</dbReference>
<evidence type="ECO:0000313" key="5">
    <source>
        <dbReference type="Proteomes" id="UP000236731"/>
    </source>
</evidence>
<evidence type="ECO:0000259" key="3">
    <source>
        <dbReference type="Pfam" id="PF03572"/>
    </source>
</evidence>
<dbReference type="EMBL" id="FNUT01000008">
    <property type="protein sequence ID" value="SEG47579.1"/>
    <property type="molecule type" value="Genomic_DNA"/>
</dbReference>
<dbReference type="Proteomes" id="UP000236731">
    <property type="component" value="Unassembled WGS sequence"/>
</dbReference>